<organism evidence="1 2">
    <name type="scientific">Mycena rosella</name>
    <name type="common">Pink bonnet</name>
    <name type="synonym">Agaricus rosellus</name>
    <dbReference type="NCBI Taxonomy" id="1033263"/>
    <lineage>
        <taxon>Eukaryota</taxon>
        <taxon>Fungi</taxon>
        <taxon>Dikarya</taxon>
        <taxon>Basidiomycota</taxon>
        <taxon>Agaricomycotina</taxon>
        <taxon>Agaricomycetes</taxon>
        <taxon>Agaricomycetidae</taxon>
        <taxon>Agaricales</taxon>
        <taxon>Marasmiineae</taxon>
        <taxon>Mycenaceae</taxon>
        <taxon>Mycena</taxon>
    </lineage>
</organism>
<dbReference type="Proteomes" id="UP001221757">
    <property type="component" value="Unassembled WGS sequence"/>
</dbReference>
<gene>
    <name evidence="1" type="ORF">B0H17DRAFT_850267</name>
</gene>
<comment type="caution">
    <text evidence="1">The sequence shown here is derived from an EMBL/GenBank/DDBJ whole genome shotgun (WGS) entry which is preliminary data.</text>
</comment>
<name>A0AAD7D2N3_MYCRO</name>
<protein>
    <submittedName>
        <fullName evidence="1">Uncharacterized protein</fullName>
    </submittedName>
</protein>
<evidence type="ECO:0000313" key="1">
    <source>
        <dbReference type="EMBL" id="KAJ7676129.1"/>
    </source>
</evidence>
<accession>A0AAD7D2N3</accession>
<keyword evidence="2" id="KW-1185">Reference proteome</keyword>
<dbReference type="AlphaFoldDB" id="A0AAD7D2N3"/>
<feature type="non-terminal residue" evidence="1">
    <location>
        <position position="91"/>
    </location>
</feature>
<evidence type="ECO:0000313" key="2">
    <source>
        <dbReference type="Proteomes" id="UP001221757"/>
    </source>
</evidence>
<proteinExistence type="predicted"/>
<reference evidence="1" key="1">
    <citation type="submission" date="2023-03" db="EMBL/GenBank/DDBJ databases">
        <title>Massive genome expansion in bonnet fungi (Mycena s.s.) driven by repeated elements and novel gene families across ecological guilds.</title>
        <authorList>
            <consortium name="Lawrence Berkeley National Laboratory"/>
            <person name="Harder C.B."/>
            <person name="Miyauchi S."/>
            <person name="Viragh M."/>
            <person name="Kuo A."/>
            <person name="Thoen E."/>
            <person name="Andreopoulos B."/>
            <person name="Lu D."/>
            <person name="Skrede I."/>
            <person name="Drula E."/>
            <person name="Henrissat B."/>
            <person name="Morin E."/>
            <person name="Kohler A."/>
            <person name="Barry K."/>
            <person name="LaButti K."/>
            <person name="Morin E."/>
            <person name="Salamov A."/>
            <person name="Lipzen A."/>
            <person name="Mereny Z."/>
            <person name="Hegedus B."/>
            <person name="Baldrian P."/>
            <person name="Stursova M."/>
            <person name="Weitz H."/>
            <person name="Taylor A."/>
            <person name="Grigoriev I.V."/>
            <person name="Nagy L.G."/>
            <person name="Martin F."/>
            <person name="Kauserud H."/>
        </authorList>
    </citation>
    <scope>NUCLEOTIDE SEQUENCE</scope>
    <source>
        <strain evidence="1">CBHHK067</strain>
    </source>
</reference>
<sequence length="91" mass="10755">LAPESVVEYLRTYWMKEVKLWSAVHHVDRTIFELGDTNMLVESWHHPLKGDFLEGKRNRQLDHLIHTLYDTAIPYLIARHHCQTMGFEGPD</sequence>
<feature type="non-terminal residue" evidence="1">
    <location>
        <position position="1"/>
    </location>
</feature>
<dbReference type="EMBL" id="JARKIE010000146">
    <property type="protein sequence ID" value="KAJ7676129.1"/>
    <property type="molecule type" value="Genomic_DNA"/>
</dbReference>